<evidence type="ECO:0000313" key="4">
    <source>
        <dbReference type="Proteomes" id="UP000559256"/>
    </source>
</evidence>
<dbReference type="EMBL" id="JAACJM010000396">
    <property type="protein sequence ID" value="KAF5323198.1"/>
    <property type="molecule type" value="Genomic_DNA"/>
</dbReference>
<accession>A0A8H5BIM6</accession>
<feature type="compositionally biased region" description="Polar residues" evidence="1">
    <location>
        <begin position="1"/>
        <end position="10"/>
    </location>
</feature>
<gene>
    <name evidence="3" type="ORF">D9758_016723</name>
</gene>
<name>A0A8H5BIM6_9AGAR</name>
<dbReference type="AlphaFoldDB" id="A0A8H5BIM6"/>
<organism evidence="3 4">
    <name type="scientific">Tetrapyrgos nigripes</name>
    <dbReference type="NCBI Taxonomy" id="182062"/>
    <lineage>
        <taxon>Eukaryota</taxon>
        <taxon>Fungi</taxon>
        <taxon>Dikarya</taxon>
        <taxon>Basidiomycota</taxon>
        <taxon>Agaricomycotina</taxon>
        <taxon>Agaricomycetes</taxon>
        <taxon>Agaricomycetidae</taxon>
        <taxon>Agaricales</taxon>
        <taxon>Marasmiineae</taxon>
        <taxon>Marasmiaceae</taxon>
        <taxon>Tetrapyrgos</taxon>
    </lineage>
</organism>
<proteinExistence type="predicted"/>
<evidence type="ECO:0000256" key="1">
    <source>
        <dbReference type="SAM" id="MobiDB-lite"/>
    </source>
</evidence>
<feature type="domain" description="DDE-1" evidence="2">
    <location>
        <begin position="195"/>
        <end position="279"/>
    </location>
</feature>
<dbReference type="Pfam" id="PF03184">
    <property type="entry name" value="DDE_1"/>
    <property type="match status" value="1"/>
</dbReference>
<dbReference type="InterPro" id="IPR004875">
    <property type="entry name" value="DDE_SF_endonuclease_dom"/>
</dbReference>
<protein>
    <recommendedName>
        <fullName evidence="2">DDE-1 domain-containing protein</fullName>
    </recommendedName>
</protein>
<dbReference type="GO" id="GO:0003676">
    <property type="term" value="F:nucleic acid binding"/>
    <property type="evidence" value="ECO:0007669"/>
    <property type="project" value="InterPro"/>
</dbReference>
<comment type="caution">
    <text evidence="3">The sequence shown here is derived from an EMBL/GenBank/DDBJ whole genome shotgun (WGS) entry which is preliminary data.</text>
</comment>
<dbReference type="Proteomes" id="UP000559256">
    <property type="component" value="Unassembled WGS sequence"/>
</dbReference>
<evidence type="ECO:0000313" key="3">
    <source>
        <dbReference type="EMBL" id="KAF5323198.1"/>
    </source>
</evidence>
<dbReference type="OrthoDB" id="2917041at2759"/>
<keyword evidence="4" id="KW-1185">Reference proteome</keyword>
<evidence type="ECO:0000259" key="2">
    <source>
        <dbReference type="Pfam" id="PF03184"/>
    </source>
</evidence>
<reference evidence="3 4" key="1">
    <citation type="journal article" date="2020" name="ISME J.">
        <title>Uncovering the hidden diversity of litter-decomposition mechanisms in mushroom-forming fungi.</title>
        <authorList>
            <person name="Floudas D."/>
            <person name="Bentzer J."/>
            <person name="Ahren D."/>
            <person name="Johansson T."/>
            <person name="Persson P."/>
            <person name="Tunlid A."/>
        </authorList>
    </citation>
    <scope>NUCLEOTIDE SEQUENCE [LARGE SCALE GENOMIC DNA]</scope>
    <source>
        <strain evidence="3 4">CBS 291.85</strain>
    </source>
</reference>
<sequence length="286" mass="32201">MVGHLKSQNQKNRKASTENATKMQAAVEAWKEEVKKSNPHSLHCFAADMDVDRKTLKHQSEGGQSIQDFNSTKQTLTPAEEATVADWITRSCERALPPTPAQIRAHAEYMRKNNPPPEETHWYNMGQRVLCTSPRVIVKSWFDLLESEVVAKNVPAECQWGMDETNLQRGNLATQRVAKVWGKKMAHKQGGANKEMITAIVTIGANGEALAPTLIFKGEHIYDRWIQDNPTNATFATSLNGWTDQEVCKEWLRDVFEPATQEKANGQLRVLYMDGHSSTSQWPSTL</sequence>
<feature type="region of interest" description="Disordered" evidence="1">
    <location>
        <begin position="1"/>
        <end position="22"/>
    </location>
</feature>